<accession>A0A6P6RYP3</accession>
<sequence>MGPEAAAETTASDKCAARSRWLEARLPCSRLAGYRNSVMWSSRSGSPWRDRQSAEVECVSGGREGCVGAPNCFQVVAMVPPRCRDPLEVCGNGRVEASAAKGGDCRWAASSSRVARFLLVAADDFCWEDGCQVSFSSATHAWSPGKCSGFGGCSRRAITRRGAAQHVATAAEDSATEGAASVPGTPSVSETPPVSTPPSNVVSPDPPQVASVSACAASRPEEWLAVVQLLHAPSHAVAAALVQETLQCLLWGSDSEIQVVYELITPNQEQLQRLEQQPGLKQALEEGAVQVHIFFEDRGVSSANLQRSSLEASSTRRERGLVLIRSLKDVAFAADLVIPAASRRSDGAAAVRMASQALEQQKLHQQGFPQQAVLLQRCRAALPLRRGILWSSLLCAEATAKLREKAGEDALPTAVQAVEAAPLLPLSWCTLGHALRLRGRLWESNCCYKTAESLAAGCAAAATPKSSPRAAIASIAAAAIPARLTEALERALRRAKLDPKELRGALPTLLQTTVEAPWGFAVDANPQELGGSYIAYVVEGSKADEAGLMQGDQIVIANDTSVLGAPFSKCLQALRTRQVIKPEQPQQQVQLLPLKLDVYRGALPLLYSAPGLAMLQRLDAVADMLGNEGEKANQKEALLTHVPAGSLRGILQGGSFGAPQLF</sequence>
<evidence type="ECO:0000259" key="2">
    <source>
        <dbReference type="PROSITE" id="PS50106"/>
    </source>
</evidence>
<dbReference type="GeneID" id="34617347"/>
<evidence type="ECO:0000313" key="3">
    <source>
        <dbReference type="Proteomes" id="UP000515125"/>
    </source>
</evidence>
<dbReference type="Proteomes" id="UP000515125">
    <property type="component" value="Unplaced"/>
</dbReference>
<evidence type="ECO:0000256" key="1">
    <source>
        <dbReference type="SAM" id="MobiDB-lite"/>
    </source>
</evidence>
<dbReference type="AlphaFoldDB" id="A0A6P6RYP3"/>
<name>A0A6P6RYP3_9EIME</name>
<feature type="compositionally biased region" description="Low complexity" evidence="1">
    <location>
        <begin position="181"/>
        <end position="203"/>
    </location>
</feature>
<evidence type="ECO:0000313" key="4">
    <source>
        <dbReference type="RefSeq" id="XP_026193046.1"/>
    </source>
</evidence>
<dbReference type="Gene3D" id="2.30.42.10">
    <property type="match status" value="1"/>
</dbReference>
<dbReference type="InterPro" id="IPR036034">
    <property type="entry name" value="PDZ_sf"/>
</dbReference>
<organism evidence="3 4">
    <name type="scientific">Cyclospora cayetanensis</name>
    <dbReference type="NCBI Taxonomy" id="88456"/>
    <lineage>
        <taxon>Eukaryota</taxon>
        <taxon>Sar</taxon>
        <taxon>Alveolata</taxon>
        <taxon>Apicomplexa</taxon>
        <taxon>Conoidasida</taxon>
        <taxon>Coccidia</taxon>
        <taxon>Eucoccidiorida</taxon>
        <taxon>Eimeriorina</taxon>
        <taxon>Eimeriidae</taxon>
        <taxon>Cyclospora</taxon>
    </lineage>
</organism>
<dbReference type="SMART" id="SM00228">
    <property type="entry name" value="PDZ"/>
    <property type="match status" value="1"/>
</dbReference>
<dbReference type="RefSeq" id="XP_026193046.1">
    <property type="nucleotide sequence ID" value="XM_026337261.1"/>
</dbReference>
<feature type="region of interest" description="Disordered" evidence="1">
    <location>
        <begin position="164"/>
        <end position="207"/>
    </location>
</feature>
<protein>
    <submittedName>
        <fullName evidence="4">Uncharacterized protein LOC34617347</fullName>
    </submittedName>
</protein>
<feature type="domain" description="PDZ" evidence="2">
    <location>
        <begin position="507"/>
        <end position="575"/>
    </location>
</feature>
<gene>
    <name evidence="4" type="primary">LOC34617347</name>
</gene>
<dbReference type="SUPFAM" id="SSF50156">
    <property type="entry name" value="PDZ domain-like"/>
    <property type="match status" value="1"/>
</dbReference>
<dbReference type="InterPro" id="IPR001478">
    <property type="entry name" value="PDZ"/>
</dbReference>
<proteinExistence type="predicted"/>
<dbReference type="PROSITE" id="PS50106">
    <property type="entry name" value="PDZ"/>
    <property type="match status" value="1"/>
</dbReference>
<dbReference type="OrthoDB" id="6502734at2759"/>
<reference evidence="4" key="1">
    <citation type="submission" date="2025-08" db="UniProtKB">
        <authorList>
            <consortium name="RefSeq"/>
        </authorList>
    </citation>
    <scope>IDENTIFICATION</scope>
</reference>
<keyword evidence="3" id="KW-1185">Reference proteome</keyword>